<protein>
    <submittedName>
        <fullName evidence="9">Carbohydrate ABC transporter permease</fullName>
    </submittedName>
</protein>
<dbReference type="Pfam" id="PF00528">
    <property type="entry name" value="BPD_transp_1"/>
    <property type="match status" value="1"/>
</dbReference>
<evidence type="ECO:0000256" key="5">
    <source>
        <dbReference type="ARBA" id="ARBA00022989"/>
    </source>
</evidence>
<keyword evidence="5 7" id="KW-1133">Transmembrane helix</keyword>
<name>A0A9D2MV48_9FIRM</name>
<accession>A0A9D2MV48</accession>
<dbReference type="SUPFAM" id="SSF161098">
    <property type="entry name" value="MetI-like"/>
    <property type="match status" value="1"/>
</dbReference>
<comment type="similarity">
    <text evidence="7">Belongs to the binding-protein-dependent transport system permease family.</text>
</comment>
<dbReference type="InterPro" id="IPR000515">
    <property type="entry name" value="MetI-like"/>
</dbReference>
<reference evidence="9" key="1">
    <citation type="journal article" date="2021" name="PeerJ">
        <title>Extensive microbial diversity within the chicken gut microbiome revealed by metagenomics and culture.</title>
        <authorList>
            <person name="Gilroy R."/>
            <person name="Ravi A."/>
            <person name="Getino M."/>
            <person name="Pursley I."/>
            <person name="Horton D.L."/>
            <person name="Alikhan N.F."/>
            <person name="Baker D."/>
            <person name="Gharbi K."/>
            <person name="Hall N."/>
            <person name="Watson M."/>
            <person name="Adriaenssens E.M."/>
            <person name="Foster-Nyarko E."/>
            <person name="Jarju S."/>
            <person name="Secka A."/>
            <person name="Antonio M."/>
            <person name="Oren A."/>
            <person name="Chaudhuri R.R."/>
            <person name="La Ragione R."/>
            <person name="Hildebrand F."/>
            <person name="Pallen M.J."/>
        </authorList>
    </citation>
    <scope>NUCLEOTIDE SEQUENCE</scope>
    <source>
        <strain evidence="9">USAMLcec3-2134</strain>
    </source>
</reference>
<evidence type="ECO:0000259" key="8">
    <source>
        <dbReference type="PROSITE" id="PS50928"/>
    </source>
</evidence>
<evidence type="ECO:0000256" key="3">
    <source>
        <dbReference type="ARBA" id="ARBA00022475"/>
    </source>
</evidence>
<evidence type="ECO:0000256" key="4">
    <source>
        <dbReference type="ARBA" id="ARBA00022692"/>
    </source>
</evidence>
<dbReference type="Gene3D" id="1.10.3720.10">
    <property type="entry name" value="MetI-like"/>
    <property type="match status" value="1"/>
</dbReference>
<evidence type="ECO:0000313" key="10">
    <source>
        <dbReference type="Proteomes" id="UP000886883"/>
    </source>
</evidence>
<gene>
    <name evidence="9" type="ORF">H9763_12235</name>
</gene>
<comment type="subcellular location">
    <subcellularLocation>
        <location evidence="1 7">Cell membrane</location>
        <topology evidence="1 7">Multi-pass membrane protein</topology>
    </subcellularLocation>
</comment>
<dbReference type="GO" id="GO:0055085">
    <property type="term" value="P:transmembrane transport"/>
    <property type="evidence" value="ECO:0007669"/>
    <property type="project" value="InterPro"/>
</dbReference>
<comment type="caution">
    <text evidence="9">The sequence shown here is derived from an EMBL/GenBank/DDBJ whole genome shotgun (WGS) entry which is preliminary data.</text>
</comment>
<dbReference type="GO" id="GO:0005886">
    <property type="term" value="C:plasma membrane"/>
    <property type="evidence" value="ECO:0007669"/>
    <property type="project" value="UniProtKB-SubCell"/>
</dbReference>
<feature type="transmembrane region" description="Helical" evidence="7">
    <location>
        <begin position="260"/>
        <end position="279"/>
    </location>
</feature>
<feature type="transmembrane region" description="Helical" evidence="7">
    <location>
        <begin position="184"/>
        <end position="206"/>
    </location>
</feature>
<keyword evidence="6 7" id="KW-0472">Membrane</keyword>
<organism evidence="9 10">
    <name type="scientific">Candidatus Eisenbergiella merdigallinarum</name>
    <dbReference type="NCBI Taxonomy" id="2838552"/>
    <lineage>
        <taxon>Bacteria</taxon>
        <taxon>Bacillati</taxon>
        <taxon>Bacillota</taxon>
        <taxon>Clostridia</taxon>
        <taxon>Lachnospirales</taxon>
        <taxon>Lachnospiraceae</taxon>
        <taxon>Eisenbergiella</taxon>
    </lineage>
</organism>
<keyword evidence="2 7" id="KW-0813">Transport</keyword>
<evidence type="ECO:0000256" key="1">
    <source>
        <dbReference type="ARBA" id="ARBA00004651"/>
    </source>
</evidence>
<dbReference type="PROSITE" id="PS50928">
    <property type="entry name" value="ABC_TM1"/>
    <property type="match status" value="1"/>
</dbReference>
<feature type="domain" description="ABC transmembrane type-1" evidence="8">
    <location>
        <begin position="76"/>
        <end position="279"/>
    </location>
</feature>
<dbReference type="EMBL" id="DWXE01000044">
    <property type="protein sequence ID" value="HJB92215.1"/>
    <property type="molecule type" value="Genomic_DNA"/>
</dbReference>
<feature type="transmembrane region" description="Helical" evidence="7">
    <location>
        <begin position="143"/>
        <end position="163"/>
    </location>
</feature>
<feature type="transmembrane region" description="Helical" evidence="7">
    <location>
        <begin position="110"/>
        <end position="131"/>
    </location>
</feature>
<dbReference type="PANTHER" id="PTHR43744">
    <property type="entry name" value="ABC TRANSPORTER PERMEASE PROTEIN MG189-RELATED-RELATED"/>
    <property type="match status" value="1"/>
</dbReference>
<sequence>MKTGKKKLQLFEIVNNAILLLVALICIYPFLYVFFIACSDGTFLQRGEVTFLPKGFHLEAFGYIMGNTKFHVWTGLRNSFLYTAAGTAVSMAITYVTAYVLSRERLKGRYFLMGAFIITWVFDAGIIPQYIVYNQFGFIDNPLVMIIPGAINTQFLIITKTFIEGIPRELEEAAFVDGANDLTILTRVFVPLSKTILATIGTFYAVSIWNQYLIPQIYLKSENLKVIQQVLKDVVIGGEQTSTAFQNVIVNGVTLNQQNLKSAAIFIAMLPIVLVYPFVQKYFKKGIMIGAVKG</sequence>
<proteinExistence type="inferred from homology"/>
<dbReference type="Proteomes" id="UP000886883">
    <property type="component" value="Unassembled WGS sequence"/>
</dbReference>
<evidence type="ECO:0000313" key="9">
    <source>
        <dbReference type="EMBL" id="HJB92215.1"/>
    </source>
</evidence>
<keyword evidence="3" id="KW-1003">Cell membrane</keyword>
<reference evidence="9" key="2">
    <citation type="submission" date="2021-04" db="EMBL/GenBank/DDBJ databases">
        <authorList>
            <person name="Gilroy R."/>
        </authorList>
    </citation>
    <scope>NUCLEOTIDE SEQUENCE</scope>
    <source>
        <strain evidence="9">USAMLcec3-2134</strain>
    </source>
</reference>
<feature type="transmembrane region" description="Helical" evidence="7">
    <location>
        <begin position="12"/>
        <end position="37"/>
    </location>
</feature>
<evidence type="ECO:0000256" key="2">
    <source>
        <dbReference type="ARBA" id="ARBA00022448"/>
    </source>
</evidence>
<keyword evidence="4 7" id="KW-0812">Transmembrane</keyword>
<evidence type="ECO:0000256" key="7">
    <source>
        <dbReference type="RuleBase" id="RU363032"/>
    </source>
</evidence>
<dbReference type="InterPro" id="IPR035906">
    <property type="entry name" value="MetI-like_sf"/>
</dbReference>
<dbReference type="AlphaFoldDB" id="A0A9D2MV48"/>
<feature type="transmembrane region" description="Helical" evidence="7">
    <location>
        <begin position="80"/>
        <end position="101"/>
    </location>
</feature>
<dbReference type="PANTHER" id="PTHR43744:SF9">
    <property type="entry name" value="POLYGALACTURONAN_RHAMNOGALACTURONAN TRANSPORT SYSTEM PERMEASE PROTEIN YTCP"/>
    <property type="match status" value="1"/>
</dbReference>
<dbReference type="CDD" id="cd06261">
    <property type="entry name" value="TM_PBP2"/>
    <property type="match status" value="1"/>
</dbReference>
<evidence type="ECO:0000256" key="6">
    <source>
        <dbReference type="ARBA" id="ARBA00023136"/>
    </source>
</evidence>